<dbReference type="InterPro" id="IPR036396">
    <property type="entry name" value="Cyt_P450_sf"/>
</dbReference>
<evidence type="ECO:0000256" key="4">
    <source>
        <dbReference type="ARBA" id="ARBA00023002"/>
    </source>
</evidence>
<dbReference type="GO" id="GO:0005506">
    <property type="term" value="F:iron ion binding"/>
    <property type="evidence" value="ECO:0007669"/>
    <property type="project" value="InterPro"/>
</dbReference>
<dbReference type="eggNOG" id="KOG0156">
    <property type="taxonomic scope" value="Eukaryota"/>
</dbReference>
<evidence type="ECO:0000256" key="1">
    <source>
        <dbReference type="ARBA" id="ARBA00010617"/>
    </source>
</evidence>
<evidence type="ECO:0000256" key="2">
    <source>
        <dbReference type="ARBA" id="ARBA00022617"/>
    </source>
</evidence>
<keyword evidence="5" id="KW-0408">Iron</keyword>
<keyword evidence="2" id="KW-0349">Heme</keyword>
<dbReference type="Gramene" id="ERN17911">
    <property type="protein sequence ID" value="ERN17911"/>
    <property type="gene ID" value="AMTR_s00047p00229350"/>
</dbReference>
<evidence type="ECO:0008006" key="8">
    <source>
        <dbReference type="Google" id="ProtNLM"/>
    </source>
</evidence>
<dbReference type="EMBL" id="KI392311">
    <property type="protein sequence ID" value="ERN17911.1"/>
    <property type="molecule type" value="Genomic_DNA"/>
</dbReference>
<accession>U5CX48</accession>
<reference evidence="7" key="1">
    <citation type="journal article" date="2013" name="Science">
        <title>The Amborella genome and the evolution of flowering plants.</title>
        <authorList>
            <consortium name="Amborella Genome Project"/>
        </authorList>
    </citation>
    <scope>NUCLEOTIDE SEQUENCE [LARGE SCALE GENOMIC DNA]</scope>
</reference>
<keyword evidence="7" id="KW-1185">Reference proteome</keyword>
<protein>
    <recommendedName>
        <fullName evidence="8">Cytochrome P450</fullName>
    </recommendedName>
</protein>
<dbReference type="OMA" id="IICLMEF"/>
<evidence type="ECO:0000256" key="3">
    <source>
        <dbReference type="ARBA" id="ARBA00022723"/>
    </source>
</evidence>
<dbReference type="SUPFAM" id="SSF48264">
    <property type="entry name" value="Cytochrome P450"/>
    <property type="match status" value="1"/>
</dbReference>
<sequence>MESIAEASFTHINLTERIFSVASSIVERADLRKKYVGDEFRDIIRETIQLSSGFDIEDLYPSMGFLGFLSSTRSKMEKVHRQLDCFLDKVIEEYVRSGRKHEGEQGDLVYVLLRLQEECDAEVELTKDNIKAILMVGVESTHAMSSAEEAEAFRF</sequence>
<evidence type="ECO:0000313" key="6">
    <source>
        <dbReference type="EMBL" id="ERN17911.1"/>
    </source>
</evidence>
<organism evidence="6 7">
    <name type="scientific">Amborella trichopoda</name>
    <dbReference type="NCBI Taxonomy" id="13333"/>
    <lineage>
        <taxon>Eukaryota</taxon>
        <taxon>Viridiplantae</taxon>
        <taxon>Streptophyta</taxon>
        <taxon>Embryophyta</taxon>
        <taxon>Tracheophyta</taxon>
        <taxon>Spermatophyta</taxon>
        <taxon>Magnoliopsida</taxon>
        <taxon>Amborellales</taxon>
        <taxon>Amborellaceae</taxon>
        <taxon>Amborella</taxon>
    </lineage>
</organism>
<dbReference type="HOGENOM" id="CLU_1697884_0_0_1"/>
<keyword evidence="3" id="KW-0479">Metal-binding</keyword>
<dbReference type="GO" id="GO:0016705">
    <property type="term" value="F:oxidoreductase activity, acting on paired donors, with incorporation or reduction of molecular oxygen"/>
    <property type="evidence" value="ECO:0007669"/>
    <property type="project" value="InterPro"/>
</dbReference>
<evidence type="ECO:0000313" key="7">
    <source>
        <dbReference type="Proteomes" id="UP000017836"/>
    </source>
</evidence>
<gene>
    <name evidence="6" type="ORF">AMTR_s00047p00229350</name>
</gene>
<dbReference type="GO" id="GO:0020037">
    <property type="term" value="F:heme binding"/>
    <property type="evidence" value="ECO:0007669"/>
    <property type="project" value="InterPro"/>
</dbReference>
<dbReference type="Proteomes" id="UP000017836">
    <property type="component" value="Unassembled WGS sequence"/>
</dbReference>
<dbReference type="AlphaFoldDB" id="U5CX48"/>
<comment type="similarity">
    <text evidence="1">Belongs to the cytochrome P450 family.</text>
</comment>
<evidence type="ECO:0000256" key="5">
    <source>
        <dbReference type="ARBA" id="ARBA00023004"/>
    </source>
</evidence>
<dbReference type="PANTHER" id="PTHR47955:SF8">
    <property type="entry name" value="CYTOCHROME P450 71D11-LIKE"/>
    <property type="match status" value="1"/>
</dbReference>
<dbReference type="Gene3D" id="1.10.630.10">
    <property type="entry name" value="Cytochrome P450"/>
    <property type="match status" value="1"/>
</dbReference>
<dbReference type="PANTHER" id="PTHR47955">
    <property type="entry name" value="CYTOCHROME P450 FAMILY 71 PROTEIN"/>
    <property type="match status" value="1"/>
</dbReference>
<dbReference type="GO" id="GO:0004497">
    <property type="term" value="F:monooxygenase activity"/>
    <property type="evidence" value="ECO:0007669"/>
    <property type="project" value="InterPro"/>
</dbReference>
<name>U5CX48_AMBTC</name>
<keyword evidence="4" id="KW-0560">Oxidoreductase</keyword>
<proteinExistence type="inferred from homology"/>